<dbReference type="RefSeq" id="WP_176005440.1">
    <property type="nucleotide sequence ID" value="NZ_JABWMI010000008.1"/>
</dbReference>
<keyword evidence="3" id="KW-0808">Transferase</keyword>
<evidence type="ECO:0000313" key="3">
    <source>
        <dbReference type="EMBL" id="NYA70616.1"/>
    </source>
</evidence>
<accession>A0A7Y8Y106</accession>
<dbReference type="GO" id="GO:0016020">
    <property type="term" value="C:membrane"/>
    <property type="evidence" value="ECO:0007669"/>
    <property type="project" value="TreeGrafter"/>
</dbReference>
<feature type="transmembrane region" description="Helical" evidence="1">
    <location>
        <begin position="150"/>
        <end position="167"/>
    </location>
</feature>
<protein>
    <submittedName>
        <fullName evidence="3">Acyltransferase</fullName>
    </submittedName>
</protein>
<dbReference type="AlphaFoldDB" id="A0A7Y8Y106"/>
<comment type="caution">
    <text evidence="3">The sequence shown here is derived from an EMBL/GenBank/DDBJ whole genome shotgun (WGS) entry which is preliminary data.</text>
</comment>
<keyword evidence="1" id="KW-0812">Transmembrane</keyword>
<name>A0A7Y8Y106_9FLAO</name>
<sequence>MIRKILHIEMSPNRIYGLDILRAFAILFVMMHHCETMIPSEKFKYLSAFIFDGVGIFFVLSGFLIGGILIKIIQNRKFGFRELFSFWARRWFRTLPNYILVLTLLLTLSGIFRTGFNPLNYADYYVFSQNLFAYHPPFFPEAWSLSVEEWFYIIVPLLLFGLGFFVKIRPKRDLPVLAVVLIVTVTAFRYYRFINLGQTSPEEYGLLFMRQVSTRIDGIMFGLIGAYFAFFHQSVWMRFKLPMLVAGLLLFAFARIVTYGILGDMMTYVFSFTLTSLATLMLLPFLTTVKSGTGLLFRFFTYTSLISYSIYLVNFSLVKFWVINRLDWEILVGRNGYLVIVVKICCFWIFTYLISTVLYKYFEVPMMNVRDRFSKKE</sequence>
<dbReference type="GO" id="GO:0016747">
    <property type="term" value="F:acyltransferase activity, transferring groups other than amino-acyl groups"/>
    <property type="evidence" value="ECO:0007669"/>
    <property type="project" value="InterPro"/>
</dbReference>
<feature type="transmembrane region" description="Helical" evidence="1">
    <location>
        <begin position="91"/>
        <end position="112"/>
    </location>
</feature>
<feature type="transmembrane region" description="Helical" evidence="1">
    <location>
        <begin position="174"/>
        <end position="192"/>
    </location>
</feature>
<keyword evidence="1" id="KW-1133">Transmembrane helix</keyword>
<evidence type="ECO:0000313" key="4">
    <source>
        <dbReference type="Proteomes" id="UP000535020"/>
    </source>
</evidence>
<dbReference type="GO" id="GO:0009103">
    <property type="term" value="P:lipopolysaccharide biosynthetic process"/>
    <property type="evidence" value="ECO:0007669"/>
    <property type="project" value="TreeGrafter"/>
</dbReference>
<gene>
    <name evidence="3" type="ORF">HZF10_06770</name>
</gene>
<feature type="transmembrane region" description="Helical" evidence="1">
    <location>
        <begin position="243"/>
        <end position="262"/>
    </location>
</feature>
<dbReference type="Proteomes" id="UP000535020">
    <property type="component" value="Unassembled WGS sequence"/>
</dbReference>
<proteinExistence type="predicted"/>
<feature type="transmembrane region" description="Helical" evidence="1">
    <location>
        <begin position="299"/>
        <end position="317"/>
    </location>
</feature>
<dbReference type="PANTHER" id="PTHR23028:SF53">
    <property type="entry name" value="ACYL_TRANSF_3 DOMAIN-CONTAINING PROTEIN"/>
    <property type="match status" value="1"/>
</dbReference>
<keyword evidence="1" id="KW-0472">Membrane</keyword>
<keyword evidence="4" id="KW-1185">Reference proteome</keyword>
<feature type="transmembrane region" description="Helical" evidence="1">
    <location>
        <begin position="212"/>
        <end position="231"/>
    </location>
</feature>
<organism evidence="3 4">
    <name type="scientific">Flavobacterium agri</name>
    <dbReference type="NCBI Taxonomy" id="2743471"/>
    <lineage>
        <taxon>Bacteria</taxon>
        <taxon>Pseudomonadati</taxon>
        <taxon>Bacteroidota</taxon>
        <taxon>Flavobacteriia</taxon>
        <taxon>Flavobacteriales</taxon>
        <taxon>Flavobacteriaceae</taxon>
        <taxon>Flavobacterium</taxon>
    </lineage>
</organism>
<dbReference type="EMBL" id="JACBJI010000002">
    <property type="protein sequence ID" value="NYA70616.1"/>
    <property type="molecule type" value="Genomic_DNA"/>
</dbReference>
<feature type="domain" description="Acyltransferase 3" evidence="2">
    <location>
        <begin position="15"/>
        <end position="358"/>
    </location>
</feature>
<evidence type="ECO:0000259" key="2">
    <source>
        <dbReference type="Pfam" id="PF01757"/>
    </source>
</evidence>
<dbReference type="InterPro" id="IPR050879">
    <property type="entry name" value="Acyltransferase_3"/>
</dbReference>
<feature type="transmembrane region" description="Helical" evidence="1">
    <location>
        <begin position="20"/>
        <end position="39"/>
    </location>
</feature>
<dbReference type="Pfam" id="PF01757">
    <property type="entry name" value="Acyl_transf_3"/>
    <property type="match status" value="1"/>
</dbReference>
<dbReference type="PANTHER" id="PTHR23028">
    <property type="entry name" value="ACETYLTRANSFERASE"/>
    <property type="match status" value="1"/>
</dbReference>
<feature type="transmembrane region" description="Helical" evidence="1">
    <location>
        <begin position="337"/>
        <end position="362"/>
    </location>
</feature>
<dbReference type="InterPro" id="IPR002656">
    <property type="entry name" value="Acyl_transf_3_dom"/>
</dbReference>
<feature type="transmembrane region" description="Helical" evidence="1">
    <location>
        <begin position="268"/>
        <end position="287"/>
    </location>
</feature>
<evidence type="ECO:0000256" key="1">
    <source>
        <dbReference type="SAM" id="Phobius"/>
    </source>
</evidence>
<keyword evidence="3" id="KW-0012">Acyltransferase</keyword>
<reference evidence="3 4" key="1">
    <citation type="submission" date="2020-07" db="EMBL/GenBank/DDBJ databases">
        <authorList>
            <person name="Sun Q."/>
        </authorList>
    </citation>
    <scope>NUCLEOTIDE SEQUENCE [LARGE SCALE GENOMIC DNA]</scope>
    <source>
        <strain evidence="3 4">MAH-1</strain>
    </source>
</reference>
<feature type="transmembrane region" description="Helical" evidence="1">
    <location>
        <begin position="45"/>
        <end position="70"/>
    </location>
</feature>